<evidence type="ECO:0000259" key="9">
    <source>
        <dbReference type="Pfam" id="PF10502"/>
    </source>
</evidence>
<accession>A0A9D1WR39</accession>
<evidence type="ECO:0000256" key="4">
    <source>
        <dbReference type="ARBA" id="ARBA00013208"/>
    </source>
</evidence>
<evidence type="ECO:0000313" key="11">
    <source>
        <dbReference type="Proteomes" id="UP000886800"/>
    </source>
</evidence>
<proteinExistence type="inferred from homology"/>
<dbReference type="EC" id="3.4.21.89" evidence="4 8"/>
<evidence type="ECO:0000313" key="10">
    <source>
        <dbReference type="EMBL" id="HIX65648.1"/>
    </source>
</evidence>
<evidence type="ECO:0000256" key="7">
    <source>
        <dbReference type="PIRSR" id="PIRSR600223-1"/>
    </source>
</evidence>
<sequence>MDMEQTQPQPQERRPDSLKEAFEWIESFIGVLAPLLLVMALLGRPATVFGISMMPTLQEGDRLLLQQIAYEPQLGDVVVIDRNTQEESNLIKRVIGCAGDVIDIDFQQGVVYRNGEALDEPYINEPTFLQMDVEFPVTVPEGCIFVMGDNRNHSDDSRDSEIGMVDTRRVMGKALFRFFPLDRIGGIS</sequence>
<evidence type="ECO:0000256" key="1">
    <source>
        <dbReference type="ARBA" id="ARBA00000677"/>
    </source>
</evidence>
<dbReference type="SUPFAM" id="SSF51306">
    <property type="entry name" value="LexA/Signal peptidase"/>
    <property type="match status" value="1"/>
</dbReference>
<comment type="caution">
    <text evidence="10">The sequence shown here is derived from an EMBL/GenBank/DDBJ whole genome shotgun (WGS) entry which is preliminary data.</text>
</comment>
<reference evidence="10" key="2">
    <citation type="submission" date="2021-04" db="EMBL/GenBank/DDBJ databases">
        <authorList>
            <person name="Gilroy R."/>
        </authorList>
    </citation>
    <scope>NUCLEOTIDE SEQUENCE</scope>
    <source>
        <strain evidence="10">CHK188-5543</strain>
    </source>
</reference>
<organism evidence="10 11">
    <name type="scientific">Candidatus Anaerotruncus excrementipullorum</name>
    <dbReference type="NCBI Taxonomy" id="2838465"/>
    <lineage>
        <taxon>Bacteria</taxon>
        <taxon>Bacillati</taxon>
        <taxon>Bacillota</taxon>
        <taxon>Clostridia</taxon>
        <taxon>Eubacteriales</taxon>
        <taxon>Oscillospiraceae</taxon>
        <taxon>Anaerotruncus</taxon>
    </lineage>
</organism>
<dbReference type="CDD" id="cd06530">
    <property type="entry name" value="S26_SPase_I"/>
    <property type="match status" value="1"/>
</dbReference>
<feature type="domain" description="Peptidase S26" evidence="9">
    <location>
        <begin position="22"/>
        <end position="179"/>
    </location>
</feature>
<dbReference type="Pfam" id="PF10502">
    <property type="entry name" value="Peptidase_S26"/>
    <property type="match status" value="1"/>
</dbReference>
<dbReference type="GO" id="GO:0005886">
    <property type="term" value="C:plasma membrane"/>
    <property type="evidence" value="ECO:0007669"/>
    <property type="project" value="UniProtKB-SubCell"/>
</dbReference>
<keyword evidence="8" id="KW-0812">Transmembrane</keyword>
<dbReference type="PROSITE" id="PS00501">
    <property type="entry name" value="SPASE_I_1"/>
    <property type="match status" value="1"/>
</dbReference>
<feature type="transmembrane region" description="Helical" evidence="8">
    <location>
        <begin position="21"/>
        <end position="43"/>
    </location>
</feature>
<dbReference type="GO" id="GO:0004252">
    <property type="term" value="F:serine-type endopeptidase activity"/>
    <property type="evidence" value="ECO:0007669"/>
    <property type="project" value="InterPro"/>
</dbReference>
<name>A0A9D1WR39_9FIRM</name>
<dbReference type="GO" id="GO:0009003">
    <property type="term" value="F:signal peptidase activity"/>
    <property type="evidence" value="ECO:0007669"/>
    <property type="project" value="UniProtKB-EC"/>
</dbReference>
<protein>
    <recommendedName>
        <fullName evidence="4 8">Signal peptidase I</fullName>
        <ecNumber evidence="4 8">3.4.21.89</ecNumber>
    </recommendedName>
</protein>
<keyword evidence="5 8" id="KW-0645">Protease</keyword>
<evidence type="ECO:0000256" key="8">
    <source>
        <dbReference type="RuleBase" id="RU362042"/>
    </source>
</evidence>
<dbReference type="Proteomes" id="UP000886800">
    <property type="component" value="Unassembled WGS sequence"/>
</dbReference>
<dbReference type="InterPro" id="IPR019756">
    <property type="entry name" value="Pept_S26A_signal_pept_1_Ser-AS"/>
</dbReference>
<dbReference type="PROSITE" id="PS00761">
    <property type="entry name" value="SPASE_I_3"/>
    <property type="match status" value="1"/>
</dbReference>
<feature type="active site" evidence="7">
    <location>
        <position position="52"/>
    </location>
</feature>
<dbReference type="PRINTS" id="PR00727">
    <property type="entry name" value="LEADERPTASE"/>
</dbReference>
<evidence type="ECO:0000256" key="2">
    <source>
        <dbReference type="ARBA" id="ARBA00004401"/>
    </source>
</evidence>
<dbReference type="InterPro" id="IPR019533">
    <property type="entry name" value="Peptidase_S26"/>
</dbReference>
<comment type="catalytic activity">
    <reaction evidence="1 8">
        <text>Cleavage of hydrophobic, N-terminal signal or leader sequences from secreted and periplasmic proteins.</text>
        <dbReference type="EC" id="3.4.21.89"/>
    </reaction>
</comment>
<comment type="similarity">
    <text evidence="3 8">Belongs to the peptidase S26 family.</text>
</comment>
<keyword evidence="6 8" id="KW-0378">Hydrolase</keyword>
<evidence type="ECO:0000256" key="6">
    <source>
        <dbReference type="ARBA" id="ARBA00022801"/>
    </source>
</evidence>
<dbReference type="InterPro" id="IPR000223">
    <property type="entry name" value="Pept_S26A_signal_pept_1"/>
</dbReference>
<reference evidence="10" key="1">
    <citation type="journal article" date="2021" name="PeerJ">
        <title>Extensive microbial diversity within the chicken gut microbiome revealed by metagenomics and culture.</title>
        <authorList>
            <person name="Gilroy R."/>
            <person name="Ravi A."/>
            <person name="Getino M."/>
            <person name="Pursley I."/>
            <person name="Horton D.L."/>
            <person name="Alikhan N.F."/>
            <person name="Baker D."/>
            <person name="Gharbi K."/>
            <person name="Hall N."/>
            <person name="Watson M."/>
            <person name="Adriaenssens E.M."/>
            <person name="Foster-Nyarko E."/>
            <person name="Jarju S."/>
            <person name="Secka A."/>
            <person name="Antonio M."/>
            <person name="Oren A."/>
            <person name="Chaudhuri R.R."/>
            <person name="La Ragione R."/>
            <person name="Hildebrand F."/>
            <person name="Pallen M.J."/>
        </authorList>
    </citation>
    <scope>NUCLEOTIDE SEQUENCE</scope>
    <source>
        <strain evidence="10">CHK188-5543</strain>
    </source>
</reference>
<keyword evidence="8" id="KW-1133">Transmembrane helix</keyword>
<keyword evidence="8" id="KW-0472">Membrane</keyword>
<dbReference type="Gene3D" id="2.10.109.10">
    <property type="entry name" value="Umud Fragment, subunit A"/>
    <property type="match status" value="1"/>
</dbReference>
<dbReference type="PANTHER" id="PTHR43390">
    <property type="entry name" value="SIGNAL PEPTIDASE I"/>
    <property type="match status" value="1"/>
</dbReference>
<dbReference type="GO" id="GO:0006465">
    <property type="term" value="P:signal peptide processing"/>
    <property type="evidence" value="ECO:0007669"/>
    <property type="project" value="InterPro"/>
</dbReference>
<dbReference type="EMBL" id="DXES01000119">
    <property type="protein sequence ID" value="HIX65648.1"/>
    <property type="molecule type" value="Genomic_DNA"/>
</dbReference>
<evidence type="ECO:0000256" key="3">
    <source>
        <dbReference type="ARBA" id="ARBA00009370"/>
    </source>
</evidence>
<dbReference type="InterPro" id="IPR019758">
    <property type="entry name" value="Pept_S26A_signal_pept_1_CS"/>
</dbReference>
<dbReference type="NCBIfam" id="TIGR02227">
    <property type="entry name" value="sigpep_I_bact"/>
    <property type="match status" value="1"/>
</dbReference>
<comment type="subcellular location">
    <subcellularLocation>
        <location evidence="2">Cell membrane</location>
        <topology evidence="2">Single-pass type II membrane protein</topology>
    </subcellularLocation>
    <subcellularLocation>
        <location evidence="8">Membrane</location>
        <topology evidence="8">Single-pass type II membrane protein</topology>
    </subcellularLocation>
</comment>
<feature type="active site" evidence="7">
    <location>
        <position position="92"/>
    </location>
</feature>
<dbReference type="PANTHER" id="PTHR43390:SF1">
    <property type="entry name" value="CHLOROPLAST PROCESSING PEPTIDASE"/>
    <property type="match status" value="1"/>
</dbReference>
<gene>
    <name evidence="10" type="primary">lepB</name>
    <name evidence="10" type="ORF">H9736_05300</name>
</gene>
<dbReference type="InterPro" id="IPR036286">
    <property type="entry name" value="LexA/Signal_pep-like_sf"/>
</dbReference>
<dbReference type="AlphaFoldDB" id="A0A9D1WR39"/>
<evidence type="ECO:0000256" key="5">
    <source>
        <dbReference type="ARBA" id="ARBA00022670"/>
    </source>
</evidence>